<comment type="caution">
    <text evidence="2">The sequence shown here is derived from an EMBL/GenBank/DDBJ whole genome shotgun (WGS) entry which is preliminary data.</text>
</comment>
<keyword evidence="3" id="KW-1185">Reference proteome</keyword>
<dbReference type="EMBL" id="JACJIK010000001">
    <property type="protein sequence ID" value="MBA9058681.1"/>
    <property type="molecule type" value="Genomic_DNA"/>
</dbReference>
<feature type="transmembrane region" description="Helical" evidence="1">
    <location>
        <begin position="26"/>
        <end position="44"/>
    </location>
</feature>
<dbReference type="Proteomes" id="UP000572670">
    <property type="component" value="Unassembled WGS sequence"/>
</dbReference>
<keyword evidence="1" id="KW-0472">Membrane</keyword>
<name>A0ABR6CXW2_9MICC</name>
<evidence type="ECO:0000256" key="1">
    <source>
        <dbReference type="SAM" id="Phobius"/>
    </source>
</evidence>
<evidence type="ECO:0000313" key="2">
    <source>
        <dbReference type="EMBL" id="MBA9058681.1"/>
    </source>
</evidence>
<reference evidence="2 3" key="1">
    <citation type="submission" date="2020-08" db="EMBL/GenBank/DDBJ databases">
        <title>Sequencing the genomes of 1000 actinobacteria strains.</title>
        <authorList>
            <person name="Klenk H.-P."/>
        </authorList>
    </citation>
    <scope>NUCLEOTIDE SEQUENCE [LARGE SCALE GENOMIC DNA]</scope>
    <source>
        <strain evidence="2 3">DSM 21948</strain>
    </source>
</reference>
<dbReference type="GeneID" id="93362729"/>
<dbReference type="RefSeq" id="WP_036316935.1">
    <property type="nucleotide sequence ID" value="NZ_BAAAYW010000005.1"/>
</dbReference>
<keyword evidence="1" id="KW-0812">Transmembrane</keyword>
<organism evidence="2 3">
    <name type="scientific">Micrococcus yunnanensis</name>
    <dbReference type="NCBI Taxonomy" id="566027"/>
    <lineage>
        <taxon>Bacteria</taxon>
        <taxon>Bacillati</taxon>
        <taxon>Actinomycetota</taxon>
        <taxon>Actinomycetes</taxon>
        <taxon>Micrococcales</taxon>
        <taxon>Micrococcaceae</taxon>
        <taxon>Micrococcus</taxon>
    </lineage>
</organism>
<proteinExistence type="predicted"/>
<protein>
    <submittedName>
        <fullName evidence="2">Uncharacterized protein</fullName>
    </submittedName>
</protein>
<accession>A0ABR6CXW2</accession>
<keyword evidence="1" id="KW-1133">Transmembrane helix</keyword>
<evidence type="ECO:0000313" key="3">
    <source>
        <dbReference type="Proteomes" id="UP000572670"/>
    </source>
</evidence>
<gene>
    <name evidence="2" type="ORF">HDA34_000388</name>
</gene>
<sequence>MLNTSLILAAAEEGHHVVNELPMDPIWYGLLVFALLMAALAATMSMRSRALRLPEPTTAVQHHGTGRGSHTSGH</sequence>